<dbReference type="EMBL" id="CAJHNH020000191">
    <property type="protein sequence ID" value="CAG5115967.1"/>
    <property type="molecule type" value="Genomic_DNA"/>
</dbReference>
<dbReference type="AlphaFoldDB" id="A0A8S3YFU4"/>
<name>A0A8S3YFU4_9EUPU</name>
<organism evidence="5 6">
    <name type="scientific">Candidula unifasciata</name>
    <dbReference type="NCBI Taxonomy" id="100452"/>
    <lineage>
        <taxon>Eukaryota</taxon>
        <taxon>Metazoa</taxon>
        <taxon>Spiralia</taxon>
        <taxon>Lophotrochozoa</taxon>
        <taxon>Mollusca</taxon>
        <taxon>Gastropoda</taxon>
        <taxon>Heterobranchia</taxon>
        <taxon>Euthyneura</taxon>
        <taxon>Panpulmonata</taxon>
        <taxon>Eupulmonata</taxon>
        <taxon>Stylommatophora</taxon>
        <taxon>Helicina</taxon>
        <taxon>Helicoidea</taxon>
        <taxon>Geomitridae</taxon>
        <taxon>Candidula</taxon>
    </lineage>
</organism>
<evidence type="ECO:0000256" key="1">
    <source>
        <dbReference type="ARBA" id="ARBA00004496"/>
    </source>
</evidence>
<dbReference type="GO" id="GO:0005912">
    <property type="term" value="C:adherens junction"/>
    <property type="evidence" value="ECO:0007669"/>
    <property type="project" value="TreeGrafter"/>
</dbReference>
<dbReference type="PANTHER" id="PTHR24214:SF38">
    <property type="entry name" value="PDZ AND LIM DOMAIN PROTEIN ZASP-RELATED"/>
    <property type="match status" value="1"/>
</dbReference>
<dbReference type="Proteomes" id="UP000678393">
    <property type="component" value="Unassembled WGS sequence"/>
</dbReference>
<keyword evidence="2" id="KW-0963">Cytoplasm</keyword>
<dbReference type="GO" id="GO:0031941">
    <property type="term" value="C:filamentous actin"/>
    <property type="evidence" value="ECO:0007669"/>
    <property type="project" value="TreeGrafter"/>
</dbReference>
<proteinExistence type="predicted"/>
<dbReference type="GO" id="GO:0003779">
    <property type="term" value="F:actin binding"/>
    <property type="evidence" value="ECO:0007669"/>
    <property type="project" value="TreeGrafter"/>
</dbReference>
<dbReference type="SUPFAM" id="SSF50156">
    <property type="entry name" value="PDZ domain-like"/>
    <property type="match status" value="1"/>
</dbReference>
<dbReference type="GO" id="GO:0030036">
    <property type="term" value="P:actin cytoskeleton organization"/>
    <property type="evidence" value="ECO:0007669"/>
    <property type="project" value="TreeGrafter"/>
</dbReference>
<evidence type="ECO:0000313" key="5">
    <source>
        <dbReference type="EMBL" id="CAG5115967.1"/>
    </source>
</evidence>
<feature type="domain" description="PDZ" evidence="4">
    <location>
        <begin position="13"/>
        <end position="93"/>
    </location>
</feature>
<comment type="caution">
    <text evidence="5">The sequence shown here is derived from an EMBL/GenBank/DDBJ whole genome shotgun (WGS) entry which is preliminary data.</text>
</comment>
<dbReference type="Pfam" id="PF00595">
    <property type="entry name" value="PDZ"/>
    <property type="match status" value="1"/>
</dbReference>
<dbReference type="GO" id="GO:0030018">
    <property type="term" value="C:Z disc"/>
    <property type="evidence" value="ECO:0007669"/>
    <property type="project" value="TreeGrafter"/>
</dbReference>
<dbReference type="InterPro" id="IPR050604">
    <property type="entry name" value="PDZ-LIM_domain"/>
</dbReference>
<dbReference type="GO" id="GO:0001725">
    <property type="term" value="C:stress fiber"/>
    <property type="evidence" value="ECO:0007669"/>
    <property type="project" value="TreeGrafter"/>
</dbReference>
<sequence length="93" mass="10113">MSNVEYKPAEKVYIQLVRPDSSVSWGFRLQGGIDFSTPLSIQSINPGSVSERCGLKPGDAILSINNATSDAMTHDEAKAEIMRSGDQIIMLVE</sequence>
<evidence type="ECO:0000313" key="6">
    <source>
        <dbReference type="Proteomes" id="UP000678393"/>
    </source>
</evidence>
<keyword evidence="3" id="KW-0440">LIM domain</keyword>
<dbReference type="PANTHER" id="PTHR24214">
    <property type="entry name" value="PDZ AND LIM DOMAIN PROTEIN ZASP"/>
    <property type="match status" value="1"/>
</dbReference>
<dbReference type="GO" id="GO:0061061">
    <property type="term" value="P:muscle structure development"/>
    <property type="evidence" value="ECO:0007669"/>
    <property type="project" value="TreeGrafter"/>
</dbReference>
<keyword evidence="3" id="KW-0862">Zinc</keyword>
<gene>
    <name evidence="5" type="ORF">CUNI_LOCUS1525</name>
</gene>
<dbReference type="InterPro" id="IPR001478">
    <property type="entry name" value="PDZ"/>
</dbReference>
<dbReference type="CDD" id="cd23068">
    <property type="entry name" value="PDZ_ZASP52-like"/>
    <property type="match status" value="1"/>
</dbReference>
<accession>A0A8S3YFU4</accession>
<keyword evidence="6" id="KW-1185">Reference proteome</keyword>
<protein>
    <recommendedName>
        <fullName evidence="4">PDZ domain-containing protein</fullName>
    </recommendedName>
</protein>
<dbReference type="GO" id="GO:0051371">
    <property type="term" value="F:muscle alpha-actinin binding"/>
    <property type="evidence" value="ECO:0007669"/>
    <property type="project" value="TreeGrafter"/>
</dbReference>
<comment type="subcellular location">
    <subcellularLocation>
        <location evidence="1">Cytoplasm</location>
    </subcellularLocation>
</comment>
<feature type="non-terminal residue" evidence="5">
    <location>
        <position position="1"/>
    </location>
</feature>
<dbReference type="SMART" id="SM00228">
    <property type="entry name" value="PDZ"/>
    <property type="match status" value="1"/>
</dbReference>
<evidence type="ECO:0000256" key="3">
    <source>
        <dbReference type="ARBA" id="ARBA00023038"/>
    </source>
</evidence>
<dbReference type="FunFam" id="2.30.42.10:FF:000055">
    <property type="entry name" value="PDZ and LIM domain protein 3"/>
    <property type="match status" value="1"/>
</dbReference>
<keyword evidence="3" id="KW-0479">Metal-binding</keyword>
<dbReference type="PROSITE" id="PS50106">
    <property type="entry name" value="PDZ"/>
    <property type="match status" value="1"/>
</dbReference>
<evidence type="ECO:0000259" key="4">
    <source>
        <dbReference type="PROSITE" id="PS50106"/>
    </source>
</evidence>
<reference evidence="5" key="1">
    <citation type="submission" date="2021-04" db="EMBL/GenBank/DDBJ databases">
        <authorList>
            <consortium name="Molecular Ecology Group"/>
        </authorList>
    </citation>
    <scope>NUCLEOTIDE SEQUENCE</scope>
</reference>
<dbReference type="InterPro" id="IPR036034">
    <property type="entry name" value="PDZ_sf"/>
</dbReference>
<dbReference type="Gene3D" id="2.30.42.10">
    <property type="match status" value="1"/>
</dbReference>
<dbReference type="OrthoDB" id="44841at2759"/>
<evidence type="ECO:0000256" key="2">
    <source>
        <dbReference type="ARBA" id="ARBA00022490"/>
    </source>
</evidence>